<organism evidence="2 3">
    <name type="scientific">Anisodus tanguticus</name>
    <dbReference type="NCBI Taxonomy" id="243964"/>
    <lineage>
        <taxon>Eukaryota</taxon>
        <taxon>Viridiplantae</taxon>
        <taxon>Streptophyta</taxon>
        <taxon>Embryophyta</taxon>
        <taxon>Tracheophyta</taxon>
        <taxon>Spermatophyta</taxon>
        <taxon>Magnoliopsida</taxon>
        <taxon>eudicotyledons</taxon>
        <taxon>Gunneridae</taxon>
        <taxon>Pentapetalae</taxon>
        <taxon>asterids</taxon>
        <taxon>lamiids</taxon>
        <taxon>Solanales</taxon>
        <taxon>Solanaceae</taxon>
        <taxon>Solanoideae</taxon>
        <taxon>Hyoscyameae</taxon>
        <taxon>Anisodus</taxon>
    </lineage>
</organism>
<reference evidence="2" key="1">
    <citation type="submission" date="2023-12" db="EMBL/GenBank/DDBJ databases">
        <title>Genome assembly of Anisodus tanguticus.</title>
        <authorList>
            <person name="Wang Y.-J."/>
        </authorList>
    </citation>
    <scope>NUCLEOTIDE SEQUENCE</scope>
    <source>
        <strain evidence="2">KB-2021</strain>
        <tissue evidence="2">Leaf</tissue>
    </source>
</reference>
<feature type="compositionally biased region" description="Basic residues" evidence="1">
    <location>
        <begin position="1"/>
        <end position="10"/>
    </location>
</feature>
<accession>A0AAE1SVT5</accession>
<evidence type="ECO:0000256" key="1">
    <source>
        <dbReference type="SAM" id="MobiDB-lite"/>
    </source>
</evidence>
<evidence type="ECO:0000313" key="3">
    <source>
        <dbReference type="Proteomes" id="UP001291623"/>
    </source>
</evidence>
<dbReference type="EMBL" id="JAVYJV010000003">
    <property type="protein sequence ID" value="KAK4375606.1"/>
    <property type="molecule type" value="Genomic_DNA"/>
</dbReference>
<dbReference type="Proteomes" id="UP001291623">
    <property type="component" value="Unassembled WGS sequence"/>
</dbReference>
<protein>
    <submittedName>
        <fullName evidence="2">Uncharacterized protein</fullName>
    </submittedName>
</protein>
<gene>
    <name evidence="2" type="ORF">RND71_006283</name>
</gene>
<feature type="region of interest" description="Disordered" evidence="1">
    <location>
        <begin position="1"/>
        <end position="34"/>
    </location>
</feature>
<dbReference type="AlphaFoldDB" id="A0AAE1SVT5"/>
<sequence length="172" mass="19453">MNQPSTKKKLKFDDELKETKKPDGDKKNKGKNIVVDLSMHQKKRTRQSGKAHQTSSDTLIILHGLCQLKLPDNYAFPYLIDDSVFKTDSSIKAYVSRKMCEELLSMDWLDINVIMVYMCLLHAKYNSVSEGVPQFGFVHPGVVSAKKNDKGKPASPVDVRAHTLCDRLRKGD</sequence>
<name>A0AAE1SVT5_9SOLA</name>
<feature type="compositionally biased region" description="Basic and acidic residues" evidence="1">
    <location>
        <begin position="11"/>
        <end position="27"/>
    </location>
</feature>
<keyword evidence="3" id="KW-1185">Reference proteome</keyword>
<proteinExistence type="predicted"/>
<comment type="caution">
    <text evidence="2">The sequence shown here is derived from an EMBL/GenBank/DDBJ whole genome shotgun (WGS) entry which is preliminary data.</text>
</comment>
<evidence type="ECO:0000313" key="2">
    <source>
        <dbReference type="EMBL" id="KAK4375606.1"/>
    </source>
</evidence>